<sequence length="1364" mass="151871">MAGRALSALLAGRCQEQKREPKTQQELREAALHIWSRHQRLDQLLLEEKLFCLFQSLKELLTYNAFCHSVFAQEMWKMQRPPILEVAWHLHRENIVRLEGLLEKNPEVPAVVDWLSGSLCLLCHQVEEMDTEVGQNILTDLALVLLQNGFPKTSESEKKLERKKVCEICCAVLERMLAWVLDAVVMEKQGRASPTGKAVRCWLHVYSLMVFQGTAPPETPQLLFGHIFTRVLTYNPHLTVSDAIHLQREWSFARTSSLLATLYRKVFVVFQPEELTGRLQQVLETSEVNWRHVLSCVSTLLVCHSQAERLIKGLLDGLLRKAFANYDLESLITAFLLVRQAALEGPAFFPPYAEWFKLTFGSSSTSLQGSSKKALLFLFKFLSQLVPFEAPQYLKVHLLHPPFVPSKYRTLLLEYITLAKTRLADLKASLEDMGLYENLSSSKEASQACCQALQDVEKAVQIFRNTGKIPASVMEASIFRRSYYVSRFLPALLVPRVLPETPDTRMVLIEALKRAEKIPPNAFATYLEECEAAKREPLRGGSAEREAGSPKGPLERLKAELEALRLLVPDANKHGAIPAQVALVSGRLLEVLGPLTDDDEAASLTLRVRLDLSAPEVGAADQGAVDLLLASFCQDVLAASFFLPPDRQGPWPSLFVKMVCGHRSLLSSLLSRLCQLLYHQGPSLSDAHVLGLAAFVVHFTEAESLLPPVDLCFPSVPRVAFHTDLPLAGLWDYFLAPRSGDSALFCLRFCTAAVSYFLCKFPSLSHERLCSVLHPGFVKKLQYVVPRLCLEARETGHEGESAAFPWEELSCPPVCHQKAALSLWKQARFQGLLREEAFQLTLREWLKMELQVLPDQDLLSASERQEFHSWSLHQHYLPRSVAAGGCGGNLREMGALFTHAVLDFLPRTDSEACSLQRNSALSPARGNPELYCRFQELVLELELERRRGLPGGCGTKEPFLFQVFRERLGALGTGAALGDRLLRQQELLSQTRILLSLPPSVLVVTQKEGGETVVACEGFFSFVNTELRNGCSGGCALPYDITAHFFRGLLSTSLECSRPAQAVTAVLSSCQARCPLLLCSAARWWPRLECVLCSQWKRLFGAPLAQGLQSLKDLQSSLQSCLASEATSLPSNTAWLPAAFLHFTVQRQAEREEKGEVLRRLGPKAERLLVYVLFFSIMDFISAKVAPQEGTDAPRVLEWSSRVLQRLMEEGPGWLAVFCPAGKGRELYETLRGAVSDQHLKMLPVAFYSLLFAFDVEELTREPTFLPVAVNMYAQLLQLFTEGATVVGPSRSEQSLHTCNLGDSLMLIQQARQLLLGAIPRCPPGSFSSLREVLDLCGDLDPELQAALSSTGGGDSLEEGLLLC</sequence>
<feature type="domain" description="Fanconi anaemia group A protein N-terminal" evidence="3">
    <location>
        <begin position="75"/>
        <end position="428"/>
    </location>
</feature>
<dbReference type="GO" id="GO:0045589">
    <property type="term" value="P:regulation of regulatory T cell differentiation"/>
    <property type="evidence" value="ECO:0007669"/>
    <property type="project" value="TreeGrafter"/>
</dbReference>
<reference evidence="7" key="1">
    <citation type="submission" date="2025-08" db="UniProtKB">
        <authorList>
            <consortium name="RefSeq"/>
        </authorList>
    </citation>
    <scope>IDENTIFICATION</scope>
</reference>
<keyword evidence="6" id="KW-1185">Reference proteome</keyword>
<organism evidence="6 7">
    <name type="scientific">Notechis scutatus</name>
    <name type="common">mainland tiger snake</name>
    <dbReference type="NCBI Taxonomy" id="8663"/>
    <lineage>
        <taxon>Eukaryota</taxon>
        <taxon>Metazoa</taxon>
        <taxon>Chordata</taxon>
        <taxon>Craniata</taxon>
        <taxon>Vertebrata</taxon>
        <taxon>Euteleostomi</taxon>
        <taxon>Lepidosauria</taxon>
        <taxon>Squamata</taxon>
        <taxon>Bifurcata</taxon>
        <taxon>Unidentata</taxon>
        <taxon>Episquamata</taxon>
        <taxon>Toxicofera</taxon>
        <taxon>Serpentes</taxon>
        <taxon>Colubroidea</taxon>
        <taxon>Elapidae</taxon>
        <taxon>Hydrophiinae</taxon>
        <taxon>Notechis</taxon>
    </lineage>
</organism>
<dbReference type="InterPro" id="IPR031729">
    <property type="entry name" value="Fanconi_A_N"/>
</dbReference>
<dbReference type="PANTHER" id="PTHR12047:SF2">
    <property type="entry name" value="FANCONI ANEMIA GROUP A PROTEIN"/>
    <property type="match status" value="1"/>
</dbReference>
<dbReference type="GO" id="GO:0043240">
    <property type="term" value="C:Fanconi anaemia nuclear complex"/>
    <property type="evidence" value="ECO:0007669"/>
    <property type="project" value="InterPro"/>
</dbReference>
<dbReference type="Pfam" id="PF24781">
    <property type="entry name" value="FANCA_helical"/>
    <property type="match status" value="1"/>
</dbReference>
<dbReference type="InterPro" id="IPR055387">
    <property type="entry name" value="FANCA_arcN"/>
</dbReference>
<dbReference type="GeneID" id="113423447"/>
<name>A0A6J1VKX1_9SAUR</name>
<dbReference type="Pfam" id="PF24783">
    <property type="entry name" value="FANCA_arcN"/>
    <property type="match status" value="1"/>
</dbReference>
<dbReference type="InterPro" id="IPR055386">
    <property type="entry name" value="FANCA_helical"/>
</dbReference>
<proteinExistence type="predicted"/>
<dbReference type="RefSeq" id="XP_026540634.1">
    <property type="nucleotide sequence ID" value="XM_026684849.1"/>
</dbReference>
<evidence type="ECO:0000256" key="1">
    <source>
        <dbReference type="SAM" id="MobiDB-lite"/>
    </source>
</evidence>
<dbReference type="CTD" id="2175"/>
<gene>
    <name evidence="7" type="primary">FANCA</name>
</gene>
<evidence type="ECO:0000259" key="5">
    <source>
        <dbReference type="Pfam" id="PF24783"/>
    </source>
</evidence>
<evidence type="ECO:0000259" key="2">
    <source>
        <dbReference type="Pfam" id="PF03511"/>
    </source>
</evidence>
<dbReference type="InterPro" id="IPR003516">
    <property type="entry name" value="FANCA"/>
</dbReference>
<protein>
    <submittedName>
        <fullName evidence="7">Fanconi anemia group A protein</fullName>
    </submittedName>
</protein>
<feature type="domain" description="Fanconi anaemia group A protein helical" evidence="4">
    <location>
        <begin position="450"/>
        <end position="530"/>
    </location>
</feature>
<evidence type="ECO:0000259" key="3">
    <source>
        <dbReference type="Pfam" id="PF15865"/>
    </source>
</evidence>
<feature type="domain" description="Fanconi anaemia group A protein arcN subdomain" evidence="5">
    <location>
        <begin position="553"/>
        <end position="793"/>
    </location>
</feature>
<feature type="region of interest" description="Disordered" evidence="1">
    <location>
        <begin position="535"/>
        <end position="554"/>
    </location>
</feature>
<evidence type="ECO:0000313" key="6">
    <source>
        <dbReference type="Proteomes" id="UP000504612"/>
    </source>
</evidence>
<dbReference type="Proteomes" id="UP000504612">
    <property type="component" value="Unplaced"/>
</dbReference>
<evidence type="ECO:0000313" key="7">
    <source>
        <dbReference type="RefSeq" id="XP_026540634.1"/>
    </source>
</evidence>
<dbReference type="KEGG" id="nss:113423447"/>
<accession>A0A6J1VKX1</accession>
<dbReference type="GO" id="GO:0036297">
    <property type="term" value="P:interstrand cross-link repair"/>
    <property type="evidence" value="ECO:0007669"/>
    <property type="project" value="InterPro"/>
</dbReference>
<evidence type="ECO:0000259" key="4">
    <source>
        <dbReference type="Pfam" id="PF24781"/>
    </source>
</evidence>
<dbReference type="Pfam" id="PF03511">
    <property type="entry name" value="FANCA_CTD"/>
    <property type="match status" value="1"/>
</dbReference>
<feature type="domain" description="Fanconi anaemia group A protein C-terminal" evidence="2">
    <location>
        <begin position="1137"/>
        <end position="1343"/>
    </location>
</feature>
<dbReference type="Pfam" id="PF15865">
    <property type="entry name" value="Fanconi_A_N"/>
    <property type="match status" value="1"/>
</dbReference>
<dbReference type="PANTHER" id="PTHR12047">
    <property type="entry name" value="FANCONI ANEMIA GROUP A PROTEIN"/>
    <property type="match status" value="1"/>
</dbReference>
<dbReference type="InterPro" id="IPR055277">
    <property type="entry name" value="Fanconi_A_C"/>
</dbReference>
<dbReference type="PRINTS" id="PR00826">
    <property type="entry name" value="FANCONIAGENE"/>
</dbReference>